<reference evidence="8 9" key="1">
    <citation type="journal article" date="2023" name="Hortic Res">
        <title>Pangenome of water caltrop reveals structural variations and asymmetric subgenome divergence after allopolyploidization.</title>
        <authorList>
            <person name="Zhang X."/>
            <person name="Chen Y."/>
            <person name="Wang L."/>
            <person name="Yuan Y."/>
            <person name="Fang M."/>
            <person name="Shi L."/>
            <person name="Lu R."/>
            <person name="Comes H.P."/>
            <person name="Ma Y."/>
            <person name="Chen Y."/>
            <person name="Huang G."/>
            <person name="Zhou Y."/>
            <person name="Zheng Z."/>
            <person name="Qiu Y."/>
        </authorList>
    </citation>
    <scope>NUCLEOTIDE SEQUENCE [LARGE SCALE GENOMIC DNA]</scope>
    <source>
        <tissue evidence="8">Roots</tissue>
    </source>
</reference>
<dbReference type="PANTHER" id="PTHR12049:SF7">
    <property type="entry name" value="PROTEIN ARGININE METHYLTRANSFERASE NDUFAF7, MITOCHONDRIAL"/>
    <property type="match status" value="1"/>
</dbReference>
<evidence type="ECO:0000313" key="9">
    <source>
        <dbReference type="Proteomes" id="UP001345219"/>
    </source>
</evidence>
<dbReference type="Gene3D" id="3.40.50.150">
    <property type="entry name" value="Vaccinia Virus protein VP39"/>
    <property type="match status" value="1"/>
</dbReference>
<evidence type="ECO:0000256" key="4">
    <source>
        <dbReference type="ARBA" id="ARBA00022679"/>
    </source>
</evidence>
<sequence length="172" mass="18678">MADLLRGLSKFKNFTESLHVHLVEFSPALQKLQWDNLKCIGRADTADNAENRMISALAGAPLSWHAALKQVPSGLPMSSMMLYQCINSSLRPVMEGPDPDKQGMGNLVRRRTNGSGLGSWVKGQLHSSIAGGRNGCCSKADLRAMPSMIGAMLAPVYLISLDPFPHLEVHSH</sequence>
<dbReference type="GO" id="GO:0035243">
    <property type="term" value="F:protein-arginine omega-N symmetric methyltransferase activity"/>
    <property type="evidence" value="ECO:0007669"/>
    <property type="project" value="UniProtKB-EC"/>
</dbReference>
<comment type="function">
    <text evidence="7">Arginine methyltransferase involved in the assembly or stability of mitochondrial NADH:ubiquinone oxidoreductase complex (complex I).</text>
</comment>
<dbReference type="Pfam" id="PF02636">
    <property type="entry name" value="Methyltransf_28"/>
    <property type="match status" value="1"/>
</dbReference>
<dbReference type="InterPro" id="IPR029063">
    <property type="entry name" value="SAM-dependent_MTases_sf"/>
</dbReference>
<evidence type="ECO:0000256" key="3">
    <source>
        <dbReference type="ARBA" id="ARBA00022603"/>
    </source>
</evidence>
<dbReference type="PANTHER" id="PTHR12049">
    <property type="entry name" value="PROTEIN ARGININE METHYLTRANSFERASE NDUFAF7, MITOCHONDRIAL"/>
    <property type="match status" value="1"/>
</dbReference>
<dbReference type="AlphaFoldDB" id="A0AAN7Q9L3"/>
<evidence type="ECO:0000256" key="5">
    <source>
        <dbReference type="ARBA" id="ARBA00023128"/>
    </source>
</evidence>
<gene>
    <name evidence="8" type="ORF">SAY87_029693</name>
</gene>
<dbReference type="GO" id="GO:0032259">
    <property type="term" value="P:methylation"/>
    <property type="evidence" value="ECO:0007669"/>
    <property type="project" value="UniProtKB-KW"/>
</dbReference>
<dbReference type="EMBL" id="JAXIOK010000009">
    <property type="protein sequence ID" value="KAK4761809.1"/>
    <property type="molecule type" value="Genomic_DNA"/>
</dbReference>
<dbReference type="InterPro" id="IPR003788">
    <property type="entry name" value="NDUFAF7"/>
</dbReference>
<dbReference type="Proteomes" id="UP001345219">
    <property type="component" value="Chromosome 23"/>
</dbReference>
<keyword evidence="4 7" id="KW-0808">Transferase</keyword>
<keyword evidence="5 7" id="KW-0496">Mitochondrion</keyword>
<evidence type="ECO:0000313" key="8">
    <source>
        <dbReference type="EMBL" id="KAK4761809.1"/>
    </source>
</evidence>
<keyword evidence="3 7" id="KW-0489">Methyltransferase</keyword>
<keyword evidence="9" id="KW-1185">Reference proteome</keyword>
<accession>A0AAN7Q9L3</accession>
<evidence type="ECO:0000256" key="1">
    <source>
        <dbReference type="ARBA" id="ARBA00004173"/>
    </source>
</evidence>
<comment type="similarity">
    <text evidence="2 7">Belongs to the NDUFAF7 family.</text>
</comment>
<evidence type="ECO:0000256" key="6">
    <source>
        <dbReference type="ARBA" id="ARBA00048612"/>
    </source>
</evidence>
<organism evidence="8 9">
    <name type="scientific">Trapa incisa</name>
    <dbReference type="NCBI Taxonomy" id="236973"/>
    <lineage>
        <taxon>Eukaryota</taxon>
        <taxon>Viridiplantae</taxon>
        <taxon>Streptophyta</taxon>
        <taxon>Embryophyta</taxon>
        <taxon>Tracheophyta</taxon>
        <taxon>Spermatophyta</taxon>
        <taxon>Magnoliopsida</taxon>
        <taxon>eudicotyledons</taxon>
        <taxon>Gunneridae</taxon>
        <taxon>Pentapetalae</taxon>
        <taxon>rosids</taxon>
        <taxon>malvids</taxon>
        <taxon>Myrtales</taxon>
        <taxon>Lythraceae</taxon>
        <taxon>Trapa</taxon>
    </lineage>
</organism>
<evidence type="ECO:0000256" key="2">
    <source>
        <dbReference type="ARBA" id="ARBA00005891"/>
    </source>
</evidence>
<comment type="subcellular location">
    <subcellularLocation>
        <location evidence="1 7">Mitochondrion</location>
    </subcellularLocation>
</comment>
<proteinExistence type="inferred from homology"/>
<comment type="caution">
    <text evidence="8">The sequence shown here is derived from an EMBL/GenBank/DDBJ whole genome shotgun (WGS) entry which is preliminary data.</text>
</comment>
<protein>
    <recommendedName>
        <fullName evidence="7">Protein arginine methyltransferase NDUFAF7</fullName>
        <ecNumber evidence="7">2.1.1.320</ecNumber>
    </recommendedName>
</protein>
<dbReference type="GO" id="GO:0032981">
    <property type="term" value="P:mitochondrial respiratory chain complex I assembly"/>
    <property type="evidence" value="ECO:0007669"/>
    <property type="project" value="TreeGrafter"/>
</dbReference>
<name>A0AAN7Q9L3_9MYRT</name>
<evidence type="ECO:0000256" key="7">
    <source>
        <dbReference type="RuleBase" id="RU364114"/>
    </source>
</evidence>
<dbReference type="GO" id="GO:0005739">
    <property type="term" value="C:mitochondrion"/>
    <property type="evidence" value="ECO:0007669"/>
    <property type="project" value="UniProtKB-SubCell"/>
</dbReference>
<comment type="catalytic activity">
    <reaction evidence="6 7">
        <text>L-arginyl-[protein] + 2 S-adenosyl-L-methionine = N(omega),N(omega)'-dimethyl-L-arginyl-[protein] + 2 S-adenosyl-L-homocysteine + 2 H(+)</text>
        <dbReference type="Rhea" id="RHEA:48108"/>
        <dbReference type="Rhea" id="RHEA-COMP:10532"/>
        <dbReference type="Rhea" id="RHEA-COMP:11992"/>
        <dbReference type="ChEBI" id="CHEBI:15378"/>
        <dbReference type="ChEBI" id="CHEBI:29965"/>
        <dbReference type="ChEBI" id="CHEBI:57856"/>
        <dbReference type="ChEBI" id="CHEBI:59789"/>
        <dbReference type="ChEBI" id="CHEBI:88221"/>
        <dbReference type="EC" id="2.1.1.320"/>
    </reaction>
</comment>
<dbReference type="EC" id="2.1.1.320" evidence="7"/>